<organism evidence="1 2">
    <name type="scientific">Mycobacteroides abscessus subsp. bolletii CRM-0020</name>
    <dbReference type="NCBI Taxonomy" id="1306401"/>
    <lineage>
        <taxon>Bacteria</taxon>
        <taxon>Bacillati</taxon>
        <taxon>Actinomycetota</taxon>
        <taxon>Actinomycetes</taxon>
        <taxon>Mycobacteriales</taxon>
        <taxon>Mycobacteriaceae</taxon>
        <taxon>Mycobacteroides</taxon>
        <taxon>Mycobacteroides abscessus</taxon>
    </lineage>
</organism>
<name>A0A829HZA6_9MYCO</name>
<evidence type="ECO:0000313" key="1">
    <source>
        <dbReference type="EMBL" id="EPQ25174.1"/>
    </source>
</evidence>
<proteinExistence type="predicted"/>
<evidence type="ECO:0000313" key="2">
    <source>
        <dbReference type="Proteomes" id="UP000014969"/>
    </source>
</evidence>
<comment type="caution">
    <text evidence="1">The sequence shown here is derived from an EMBL/GenBank/DDBJ whole genome shotgun (WGS) entry which is preliminary data.</text>
</comment>
<gene>
    <name evidence="1" type="ORF">J108_02385</name>
</gene>
<sequence>MNTEDRNAIVELAEMVAEGTECTLEEVSTGHWIVRVSGSERTLDFIVDPPGAKLIIEHHGRTVKRVWPDDDSFHAGLKILAVHIDELIATMNSDRNRMVLAREGVYLE</sequence>
<dbReference type="Proteomes" id="UP000014969">
    <property type="component" value="Unassembled WGS sequence"/>
</dbReference>
<dbReference type="AlphaFoldDB" id="A0A829HZA6"/>
<accession>A0A829HZA6</accession>
<dbReference type="EMBL" id="ATFQ01000004">
    <property type="protein sequence ID" value="EPQ25174.1"/>
    <property type="molecule type" value="Genomic_DNA"/>
</dbReference>
<protein>
    <submittedName>
        <fullName evidence="1">Uncharacterized protein</fullName>
    </submittedName>
</protein>
<reference evidence="1 2" key="1">
    <citation type="journal article" date="2013" name="Genome Announc.">
        <title>Genome Sequence of an Epidemic Isolate of Mycobacterium abscessus subsp. bolletii from Rio de Janeiro, Brazil.</title>
        <authorList>
            <person name="Davidson R.M."/>
            <person name="Reynolds P.R."/>
            <person name="Farias-Hesson E."/>
            <person name="Duarte R.S."/>
            <person name="Jackson M."/>
            <person name="Strong M."/>
        </authorList>
    </citation>
    <scope>NUCLEOTIDE SEQUENCE [LARGE SCALE GENOMIC DNA]</scope>
    <source>
        <strain evidence="1 2">CRM-0020</strain>
    </source>
</reference>
<dbReference type="RefSeq" id="WP_005064928.1">
    <property type="nucleotide sequence ID" value="NZ_ATFQ01000004.1"/>
</dbReference>